<gene>
    <name evidence="11" type="ORF">TGP89_248600</name>
</gene>
<evidence type="ECO:0000256" key="6">
    <source>
        <dbReference type="ARBA" id="ARBA00022898"/>
    </source>
</evidence>
<dbReference type="PRINTS" id="PR00799">
    <property type="entry name" value="TRANSAMINASE"/>
</dbReference>
<evidence type="ECO:0000256" key="2">
    <source>
        <dbReference type="ARBA" id="ARBA00007441"/>
    </source>
</evidence>
<dbReference type="Proteomes" id="UP000028828">
    <property type="component" value="Unassembled WGS sequence"/>
</dbReference>
<evidence type="ECO:0000256" key="7">
    <source>
        <dbReference type="ARBA" id="ARBA00049185"/>
    </source>
</evidence>
<evidence type="ECO:0000256" key="8">
    <source>
        <dbReference type="RuleBase" id="RU000480"/>
    </source>
</evidence>
<evidence type="ECO:0000256" key="4">
    <source>
        <dbReference type="ARBA" id="ARBA00022576"/>
    </source>
</evidence>
<feature type="domain" description="Aminotransferase class I/classII large" evidence="10">
    <location>
        <begin position="218"/>
        <end position="587"/>
    </location>
</feature>
<keyword evidence="5 8" id="KW-0808">Transferase</keyword>
<dbReference type="Pfam" id="PF00155">
    <property type="entry name" value="Aminotran_1_2"/>
    <property type="match status" value="1"/>
</dbReference>
<dbReference type="NCBIfam" id="NF006719">
    <property type="entry name" value="PRK09257.1"/>
    <property type="match status" value="1"/>
</dbReference>
<dbReference type="SUPFAM" id="SSF53383">
    <property type="entry name" value="PLP-dependent transferases"/>
    <property type="match status" value="1"/>
</dbReference>
<dbReference type="VEuPathDB" id="ToxoDB:TGP89_248600"/>
<evidence type="ECO:0000256" key="9">
    <source>
        <dbReference type="SAM" id="MobiDB-lite"/>
    </source>
</evidence>
<evidence type="ECO:0000256" key="3">
    <source>
        <dbReference type="ARBA" id="ARBA00011738"/>
    </source>
</evidence>
<evidence type="ECO:0000313" key="11">
    <source>
        <dbReference type="EMBL" id="KFG48451.1"/>
    </source>
</evidence>
<dbReference type="AlphaFoldDB" id="A0A086KVN3"/>
<dbReference type="InterPro" id="IPR000796">
    <property type="entry name" value="Asp_trans"/>
</dbReference>
<dbReference type="GO" id="GO:0006520">
    <property type="term" value="P:amino acid metabolic process"/>
    <property type="evidence" value="ECO:0007669"/>
    <property type="project" value="InterPro"/>
</dbReference>
<dbReference type="InterPro" id="IPR015422">
    <property type="entry name" value="PyrdxlP-dep_Trfase_small"/>
</dbReference>
<comment type="caution">
    <text evidence="11">The sequence shown here is derived from an EMBL/GenBank/DDBJ whole genome shotgun (WGS) entry which is preliminary data.</text>
</comment>
<proteinExistence type="inferred from homology"/>
<feature type="region of interest" description="Disordered" evidence="9">
    <location>
        <begin position="112"/>
        <end position="135"/>
    </location>
</feature>
<dbReference type="PANTHER" id="PTHR11879:SF22">
    <property type="entry name" value="ASPARTATE AMINOTRANSFERASE, MITOCHONDRIAL"/>
    <property type="match status" value="1"/>
</dbReference>
<comment type="catalytic activity">
    <reaction evidence="7 8">
        <text>L-aspartate + 2-oxoglutarate = oxaloacetate + L-glutamate</text>
        <dbReference type="Rhea" id="RHEA:21824"/>
        <dbReference type="ChEBI" id="CHEBI:16452"/>
        <dbReference type="ChEBI" id="CHEBI:16810"/>
        <dbReference type="ChEBI" id="CHEBI:29985"/>
        <dbReference type="ChEBI" id="CHEBI:29991"/>
        <dbReference type="EC" id="2.6.1.1"/>
    </reaction>
</comment>
<dbReference type="PANTHER" id="PTHR11879">
    <property type="entry name" value="ASPARTATE AMINOTRANSFERASE"/>
    <property type="match status" value="1"/>
</dbReference>
<keyword evidence="4 8" id="KW-0032">Aminotransferase</keyword>
<comment type="subunit">
    <text evidence="3 8">Homodimer.</text>
</comment>
<accession>A0A086KVN3</accession>
<dbReference type="FunFam" id="3.90.1150.10:FF:000001">
    <property type="entry name" value="Aspartate aminotransferase"/>
    <property type="match status" value="1"/>
</dbReference>
<evidence type="ECO:0000256" key="5">
    <source>
        <dbReference type="ARBA" id="ARBA00022679"/>
    </source>
</evidence>
<evidence type="ECO:0000313" key="12">
    <source>
        <dbReference type="Proteomes" id="UP000028828"/>
    </source>
</evidence>
<dbReference type="InterPro" id="IPR004838">
    <property type="entry name" value="NHTrfase_class1_PyrdxlP-BS"/>
</dbReference>
<comment type="cofactor">
    <cofactor evidence="1">
        <name>pyridoxal 5'-phosphate</name>
        <dbReference type="ChEBI" id="CHEBI:597326"/>
    </cofactor>
</comment>
<dbReference type="EC" id="2.6.1.1" evidence="8"/>
<keyword evidence="6" id="KW-0663">Pyridoxal phosphate</keyword>
<dbReference type="Gene3D" id="3.90.1150.10">
    <property type="entry name" value="Aspartate Aminotransferase, domain 1"/>
    <property type="match status" value="1"/>
</dbReference>
<dbReference type="GO" id="GO:0004069">
    <property type="term" value="F:L-aspartate:2-oxoglutarate aminotransferase activity"/>
    <property type="evidence" value="ECO:0007669"/>
    <property type="project" value="UniProtKB-EC"/>
</dbReference>
<comment type="similarity">
    <text evidence="2">Belongs to the class-I pyridoxal-phosphate-dependent aminotransferase family.</text>
</comment>
<protein>
    <recommendedName>
        <fullName evidence="8">Aspartate aminotransferase</fullName>
        <ecNumber evidence="8">2.6.1.1</ecNumber>
    </recommendedName>
</protein>
<dbReference type="InterPro" id="IPR004839">
    <property type="entry name" value="Aminotransferase_I/II_large"/>
</dbReference>
<dbReference type="CDD" id="cd00609">
    <property type="entry name" value="AAT_like"/>
    <property type="match status" value="1"/>
</dbReference>
<evidence type="ECO:0000256" key="1">
    <source>
        <dbReference type="ARBA" id="ARBA00001933"/>
    </source>
</evidence>
<dbReference type="PROSITE" id="PS00105">
    <property type="entry name" value="AA_TRANSFER_CLASS_1"/>
    <property type="match status" value="1"/>
</dbReference>
<dbReference type="OrthoDB" id="6752799at2759"/>
<dbReference type="InterPro" id="IPR015421">
    <property type="entry name" value="PyrdxlP-dep_Trfase_major"/>
</dbReference>
<evidence type="ECO:0000259" key="10">
    <source>
        <dbReference type="Pfam" id="PF00155"/>
    </source>
</evidence>
<sequence length="597" mass="66209">MFPTLSENLGESVESPLVSLHIVVPRSSAGNTVLALSRVHAQFFFSPRLFFWYLCNSPRKNVSKSNALAMTLAPFCGSAAGLLPRNVSRLRVDSKALPSSFLSWLPTSATPRTPEIKHTKRPSLKHPHARAEGREQENVSSLLLRSLASGSVVSLCLSLCTRSPATSLSSFSGVSALNRGYFSRTMATQSSLFDGVQEAPPDPILGLEVAFRADQDPRKVNLGIGAYRTDDGKPYVFRCVRQVEQEMAADPNLYKEYLPIDGLPELKKQTQELLFGEDSSAIAEERICSAQVLSGTGGLRVAGEFLRYFLPHCKTVYMSEPTWPNHPNIFKKAGLEVATYPYWNPATKGVDFENMKKTLESAAPYSVLLLHACAHNPTGVDLNEAQWREIMDLCKRKRLVPMIDNAYQGYASGDLQRDSFSSRLFCNEGNMELFVCQSFAKNMGLYGERIGMLHIVCANAERAKVVLSQVKKIIRPMYSSPPLHGARIVSRVLGDPNMKAAWMSELKELAGRIQSVRSALRNGLEAKQTPGTWRHITEQIGMFSYTGLSREQAERMTKHWHVYMMNNGRISLAGLTQANLPYVVEAIDEVVRAVPAS</sequence>
<dbReference type="InterPro" id="IPR015424">
    <property type="entry name" value="PyrdxlP-dep_Trfase"/>
</dbReference>
<reference evidence="11 12" key="1">
    <citation type="submission" date="2014-03" db="EMBL/GenBank/DDBJ databases">
        <authorList>
            <person name="Sibley D."/>
            <person name="Venepally P."/>
            <person name="Karamycheva S."/>
            <person name="Hadjithomas M."/>
            <person name="Khan A."/>
            <person name="Brunk B."/>
            <person name="Roos D."/>
            <person name="Caler E."/>
            <person name="Lorenzi H."/>
        </authorList>
    </citation>
    <scope>NUCLEOTIDE SEQUENCE [LARGE SCALE GENOMIC DNA]</scope>
    <source>
        <strain evidence="12">p89</strain>
    </source>
</reference>
<organism evidence="11 12">
    <name type="scientific">Toxoplasma gondii p89</name>
    <dbReference type="NCBI Taxonomy" id="943119"/>
    <lineage>
        <taxon>Eukaryota</taxon>
        <taxon>Sar</taxon>
        <taxon>Alveolata</taxon>
        <taxon>Apicomplexa</taxon>
        <taxon>Conoidasida</taxon>
        <taxon>Coccidia</taxon>
        <taxon>Eucoccidiorida</taxon>
        <taxon>Eimeriorina</taxon>
        <taxon>Sarcocystidae</taxon>
        <taxon>Toxoplasma</taxon>
    </lineage>
</organism>
<dbReference type="Gene3D" id="3.40.640.10">
    <property type="entry name" value="Type I PLP-dependent aspartate aminotransferase-like (Major domain)"/>
    <property type="match status" value="1"/>
</dbReference>
<dbReference type="GO" id="GO:0030170">
    <property type="term" value="F:pyridoxal phosphate binding"/>
    <property type="evidence" value="ECO:0007669"/>
    <property type="project" value="InterPro"/>
</dbReference>
<dbReference type="FunFam" id="3.40.640.10:FF:000066">
    <property type="entry name" value="Aspartate aminotransferase"/>
    <property type="match status" value="1"/>
</dbReference>
<feature type="compositionally biased region" description="Basic residues" evidence="9">
    <location>
        <begin position="118"/>
        <end position="128"/>
    </location>
</feature>
<name>A0A086KVN3_TOXGO</name>
<comment type="miscellaneous">
    <text evidence="8">In eukaryotes there are cytoplasmic, mitochondrial and chloroplastic isozymes.</text>
</comment>
<dbReference type="EMBL" id="AEYI02000523">
    <property type="protein sequence ID" value="KFG48451.1"/>
    <property type="molecule type" value="Genomic_DNA"/>
</dbReference>